<evidence type="ECO:0000256" key="3">
    <source>
        <dbReference type="ARBA" id="ARBA00010617"/>
    </source>
</evidence>
<evidence type="ECO:0000256" key="7">
    <source>
        <dbReference type="ARBA" id="ARBA00023004"/>
    </source>
</evidence>
<proteinExistence type="inferred from homology"/>
<dbReference type="GO" id="GO:0005506">
    <property type="term" value="F:iron ion binding"/>
    <property type="evidence" value="ECO:0007669"/>
    <property type="project" value="InterPro"/>
</dbReference>
<dbReference type="InParanoid" id="A0A067M8J6"/>
<name>A0A067M8J6_BOTB1</name>
<dbReference type="PANTHER" id="PTHR46300">
    <property type="entry name" value="P450, PUTATIVE (EUROFUNG)-RELATED-RELATED"/>
    <property type="match status" value="1"/>
</dbReference>
<evidence type="ECO:0000256" key="10">
    <source>
        <dbReference type="RuleBase" id="RU000461"/>
    </source>
</evidence>
<evidence type="ECO:0000256" key="2">
    <source>
        <dbReference type="ARBA" id="ARBA00005179"/>
    </source>
</evidence>
<dbReference type="Gene3D" id="1.10.630.10">
    <property type="entry name" value="Cytochrome P450"/>
    <property type="match status" value="1"/>
</dbReference>
<evidence type="ECO:0000256" key="4">
    <source>
        <dbReference type="ARBA" id="ARBA00022617"/>
    </source>
</evidence>
<dbReference type="EMBL" id="KL198054">
    <property type="protein sequence ID" value="KDQ11859.1"/>
    <property type="molecule type" value="Genomic_DNA"/>
</dbReference>
<keyword evidence="8 10" id="KW-0503">Monooxygenase</keyword>
<dbReference type="InterPro" id="IPR017972">
    <property type="entry name" value="Cyt_P450_CS"/>
</dbReference>
<dbReference type="PRINTS" id="PR00463">
    <property type="entry name" value="EP450I"/>
</dbReference>
<dbReference type="PROSITE" id="PS00086">
    <property type="entry name" value="CYTOCHROME_P450"/>
    <property type="match status" value="1"/>
</dbReference>
<sequence length="486" mass="54701">MRGLRTADATNTAILVLLLGASFAIFRLYRVFAALNPRRLPLPPGPKPELIFGNSRQIPPRSAWIQYTEWKKAFGDVIHLSAFGNHIVVLNTYESAHELLHLRSSYTSRPVTQMVGKMIGLGRIINLMPSNETWKRGRKLMHPVLNKESIRLFFPSFEGAIRTCLLQLLTHSGDFSEHLRLFGGKSILLFTYGIKVESAQDELIVISDEAIEPALQYFHIGAAFVDILPILRYIPSWFPGAEFKRNAKAVREKVDRMVELPFNRVKAAMAAGTATPSFTLRTLQDGTYSEHDQLWSSGSMYIAGADTTSANMNTFILAMALYPDVQRRAQAEIDRVVPKGTLPGFQDRDSLPYVDCLLKELQRWRPAIPLGVQRCAMKDDYYGGYYIPKGAIVSPNVWAITRDEANYKDPERFWPERFENPETAELDPYKYAFGFGRRTCAGLHFADASIYIAVVSILATFDVGKPKDENGNEVELNVPHTSGFIS</sequence>
<evidence type="ECO:0000256" key="6">
    <source>
        <dbReference type="ARBA" id="ARBA00023002"/>
    </source>
</evidence>
<keyword evidence="12" id="KW-1185">Reference proteome</keyword>
<protein>
    <recommendedName>
        <fullName evidence="13">Cytochrome P450</fullName>
    </recommendedName>
</protein>
<comment type="pathway">
    <text evidence="2">Secondary metabolite biosynthesis.</text>
</comment>
<dbReference type="OrthoDB" id="2789670at2759"/>
<keyword evidence="4 9" id="KW-0349">Heme</keyword>
<dbReference type="GO" id="GO:0004497">
    <property type="term" value="F:monooxygenase activity"/>
    <property type="evidence" value="ECO:0007669"/>
    <property type="project" value="UniProtKB-KW"/>
</dbReference>
<dbReference type="GO" id="GO:0020037">
    <property type="term" value="F:heme binding"/>
    <property type="evidence" value="ECO:0007669"/>
    <property type="project" value="InterPro"/>
</dbReference>
<evidence type="ECO:0008006" key="13">
    <source>
        <dbReference type="Google" id="ProtNLM"/>
    </source>
</evidence>
<dbReference type="HOGENOM" id="CLU_001570_2_3_1"/>
<keyword evidence="6 10" id="KW-0560">Oxidoreductase</keyword>
<dbReference type="InterPro" id="IPR050364">
    <property type="entry name" value="Cytochrome_P450_fung"/>
</dbReference>
<evidence type="ECO:0000256" key="9">
    <source>
        <dbReference type="PIRSR" id="PIRSR602401-1"/>
    </source>
</evidence>
<dbReference type="InterPro" id="IPR036396">
    <property type="entry name" value="Cyt_P450_sf"/>
</dbReference>
<feature type="binding site" description="axial binding residue" evidence="9">
    <location>
        <position position="440"/>
    </location>
    <ligand>
        <name>heme</name>
        <dbReference type="ChEBI" id="CHEBI:30413"/>
    </ligand>
    <ligandPart>
        <name>Fe</name>
        <dbReference type="ChEBI" id="CHEBI:18248"/>
    </ligandPart>
</feature>
<dbReference type="CDD" id="cd11065">
    <property type="entry name" value="CYP64-like"/>
    <property type="match status" value="1"/>
</dbReference>
<evidence type="ECO:0000256" key="5">
    <source>
        <dbReference type="ARBA" id="ARBA00022723"/>
    </source>
</evidence>
<dbReference type="STRING" id="930990.A0A067M8J6"/>
<organism evidence="11 12">
    <name type="scientific">Botryobasidium botryosum (strain FD-172 SS1)</name>
    <dbReference type="NCBI Taxonomy" id="930990"/>
    <lineage>
        <taxon>Eukaryota</taxon>
        <taxon>Fungi</taxon>
        <taxon>Dikarya</taxon>
        <taxon>Basidiomycota</taxon>
        <taxon>Agaricomycotina</taxon>
        <taxon>Agaricomycetes</taxon>
        <taxon>Cantharellales</taxon>
        <taxon>Botryobasidiaceae</taxon>
        <taxon>Botryobasidium</taxon>
    </lineage>
</organism>
<dbReference type="PRINTS" id="PR00385">
    <property type="entry name" value="P450"/>
</dbReference>
<dbReference type="SUPFAM" id="SSF48264">
    <property type="entry name" value="Cytochrome P450"/>
    <property type="match status" value="1"/>
</dbReference>
<dbReference type="GO" id="GO:0016705">
    <property type="term" value="F:oxidoreductase activity, acting on paired donors, with incorporation or reduction of molecular oxygen"/>
    <property type="evidence" value="ECO:0007669"/>
    <property type="project" value="InterPro"/>
</dbReference>
<comment type="similarity">
    <text evidence="3 10">Belongs to the cytochrome P450 family.</text>
</comment>
<evidence type="ECO:0000256" key="8">
    <source>
        <dbReference type="ARBA" id="ARBA00023033"/>
    </source>
</evidence>
<accession>A0A067M8J6</accession>
<evidence type="ECO:0000256" key="1">
    <source>
        <dbReference type="ARBA" id="ARBA00001971"/>
    </source>
</evidence>
<evidence type="ECO:0000313" key="12">
    <source>
        <dbReference type="Proteomes" id="UP000027195"/>
    </source>
</evidence>
<evidence type="ECO:0000313" key="11">
    <source>
        <dbReference type="EMBL" id="KDQ11859.1"/>
    </source>
</evidence>
<dbReference type="InterPro" id="IPR001128">
    <property type="entry name" value="Cyt_P450"/>
</dbReference>
<dbReference type="Pfam" id="PF00067">
    <property type="entry name" value="p450"/>
    <property type="match status" value="1"/>
</dbReference>
<dbReference type="Proteomes" id="UP000027195">
    <property type="component" value="Unassembled WGS sequence"/>
</dbReference>
<comment type="cofactor">
    <cofactor evidence="1 9">
        <name>heme</name>
        <dbReference type="ChEBI" id="CHEBI:30413"/>
    </cofactor>
</comment>
<keyword evidence="7 9" id="KW-0408">Iron</keyword>
<gene>
    <name evidence="11" type="ORF">BOTBODRAFT_189554</name>
</gene>
<keyword evidence="5 9" id="KW-0479">Metal-binding</keyword>
<dbReference type="InterPro" id="IPR002401">
    <property type="entry name" value="Cyt_P450_E_grp-I"/>
</dbReference>
<dbReference type="PANTHER" id="PTHR46300:SF7">
    <property type="entry name" value="P450, PUTATIVE (EUROFUNG)-RELATED"/>
    <property type="match status" value="1"/>
</dbReference>
<reference evidence="12" key="1">
    <citation type="journal article" date="2014" name="Proc. Natl. Acad. Sci. U.S.A.">
        <title>Extensive sampling of basidiomycete genomes demonstrates inadequacy of the white-rot/brown-rot paradigm for wood decay fungi.</title>
        <authorList>
            <person name="Riley R."/>
            <person name="Salamov A.A."/>
            <person name="Brown D.W."/>
            <person name="Nagy L.G."/>
            <person name="Floudas D."/>
            <person name="Held B.W."/>
            <person name="Levasseur A."/>
            <person name="Lombard V."/>
            <person name="Morin E."/>
            <person name="Otillar R."/>
            <person name="Lindquist E.A."/>
            <person name="Sun H."/>
            <person name="LaButti K.M."/>
            <person name="Schmutz J."/>
            <person name="Jabbour D."/>
            <person name="Luo H."/>
            <person name="Baker S.E."/>
            <person name="Pisabarro A.G."/>
            <person name="Walton J.D."/>
            <person name="Blanchette R.A."/>
            <person name="Henrissat B."/>
            <person name="Martin F."/>
            <person name="Cullen D."/>
            <person name="Hibbett D.S."/>
            <person name="Grigoriev I.V."/>
        </authorList>
    </citation>
    <scope>NUCLEOTIDE SEQUENCE [LARGE SCALE GENOMIC DNA]</scope>
    <source>
        <strain evidence="12">FD-172 SS1</strain>
    </source>
</reference>
<dbReference type="AlphaFoldDB" id="A0A067M8J6"/>